<dbReference type="EMBL" id="SWFT01000008">
    <property type="protein sequence ID" value="KAA8908396.1"/>
    <property type="molecule type" value="Genomic_DNA"/>
</dbReference>
<proteinExistence type="predicted"/>
<feature type="region of interest" description="Disordered" evidence="1">
    <location>
        <begin position="1"/>
        <end position="184"/>
    </location>
</feature>
<evidence type="ECO:0000256" key="1">
    <source>
        <dbReference type="SAM" id="MobiDB-lite"/>
    </source>
</evidence>
<dbReference type="RefSeq" id="XP_034014996.1">
    <property type="nucleotide sequence ID" value="XM_034154438.1"/>
</dbReference>
<name>A0A642UZF5_DIURU</name>
<accession>A0A642UZF5</accession>
<organism evidence="2 3">
    <name type="scientific">Diutina rugosa</name>
    <name type="common">Yeast</name>
    <name type="synonym">Candida rugosa</name>
    <dbReference type="NCBI Taxonomy" id="5481"/>
    <lineage>
        <taxon>Eukaryota</taxon>
        <taxon>Fungi</taxon>
        <taxon>Dikarya</taxon>
        <taxon>Ascomycota</taxon>
        <taxon>Saccharomycotina</taxon>
        <taxon>Pichiomycetes</taxon>
        <taxon>Debaryomycetaceae</taxon>
        <taxon>Diutina</taxon>
    </lineage>
</organism>
<feature type="compositionally biased region" description="Acidic residues" evidence="1">
    <location>
        <begin position="39"/>
        <end position="54"/>
    </location>
</feature>
<gene>
    <name evidence="2" type="ORF">DIURU_000185</name>
</gene>
<protein>
    <submittedName>
        <fullName evidence="2">Uncharacterized protein</fullName>
    </submittedName>
</protein>
<keyword evidence="3" id="KW-1185">Reference proteome</keyword>
<dbReference type="Proteomes" id="UP000449547">
    <property type="component" value="Unassembled WGS sequence"/>
</dbReference>
<comment type="caution">
    <text evidence="2">The sequence shown here is derived from an EMBL/GenBank/DDBJ whole genome shotgun (WGS) entry which is preliminary data.</text>
</comment>
<evidence type="ECO:0000313" key="3">
    <source>
        <dbReference type="Proteomes" id="UP000449547"/>
    </source>
</evidence>
<feature type="compositionally biased region" description="Low complexity" evidence="1">
    <location>
        <begin position="130"/>
        <end position="141"/>
    </location>
</feature>
<sequence length="369" mass="42038">MNTTTLPSMISERRQSRNRQSTNNICHVCRRNMQPEVIEISDDDDSSSASDSEDPVIILDEPSTDSSEVSNWNNNSCFSDDSSMLTSVDMTDLPTPPHSDPQAIPIEPPSSPIRGPDSTNDESDDDERASQSSANGNSSQSKRPSTDDNPRPAKRRGIGSRPSPWHGKDTKGSTPVDEAPANPADSEPVFWNVYRHQETGALICGECDKHKPMVVLPNQWRNHLTRHHPDMDQNTKRKLGEMLRTYNVKELPTNIDTQLPMIPVEARRYCFHCGGVFENLRDHTPHDECFTGFNESVWCQFYHQNKGVIIGPTPRQPTEAQLRRMAREFLPPAKVYTRAELEDSRRRQMAESITFYRPHPWEICLWWDD</sequence>
<feature type="compositionally biased region" description="Polar residues" evidence="1">
    <location>
        <begin position="64"/>
        <end position="89"/>
    </location>
</feature>
<reference evidence="2 3" key="1">
    <citation type="submission" date="2019-07" db="EMBL/GenBank/DDBJ databases">
        <title>Genome assembly of two rare yeast pathogens: Diutina rugosa and Trichomonascus ciferrii.</title>
        <authorList>
            <person name="Mixao V."/>
            <person name="Saus E."/>
            <person name="Hansen A."/>
            <person name="Lass-Flor C."/>
            <person name="Gabaldon T."/>
        </authorList>
    </citation>
    <scope>NUCLEOTIDE SEQUENCE [LARGE SCALE GENOMIC DNA]</scope>
    <source>
        <strain evidence="2 3">CBS 613</strain>
    </source>
</reference>
<evidence type="ECO:0000313" key="2">
    <source>
        <dbReference type="EMBL" id="KAA8908396.1"/>
    </source>
</evidence>
<dbReference type="GeneID" id="54778838"/>
<dbReference type="VEuPathDB" id="FungiDB:DIURU_000185"/>
<dbReference type="AlphaFoldDB" id="A0A642UZF5"/>